<evidence type="ECO:0000313" key="4">
    <source>
        <dbReference type="EMBL" id="KAJ6038087.1"/>
    </source>
</evidence>
<dbReference type="Pfam" id="PF01212">
    <property type="entry name" value="Beta_elim_lyase"/>
    <property type="match status" value="1"/>
</dbReference>
<proteinExistence type="predicted"/>
<evidence type="ECO:0000256" key="2">
    <source>
        <dbReference type="ARBA" id="ARBA00022898"/>
    </source>
</evidence>
<dbReference type="EMBL" id="JAQJZL010000009">
    <property type="protein sequence ID" value="KAJ6038087.1"/>
    <property type="molecule type" value="Genomic_DNA"/>
</dbReference>
<evidence type="ECO:0000313" key="5">
    <source>
        <dbReference type="Proteomes" id="UP001219568"/>
    </source>
</evidence>
<comment type="caution">
    <text evidence="4">The sequence shown here is derived from an EMBL/GenBank/DDBJ whole genome shotgun (WGS) entry which is preliminary data.</text>
</comment>
<dbReference type="SUPFAM" id="SSF53383">
    <property type="entry name" value="PLP-dependent transferases"/>
    <property type="match status" value="1"/>
</dbReference>
<comment type="cofactor">
    <cofactor evidence="1">
        <name>pyridoxal 5'-phosphate</name>
        <dbReference type="ChEBI" id="CHEBI:597326"/>
    </cofactor>
</comment>
<dbReference type="InterPro" id="IPR001597">
    <property type="entry name" value="ArAA_b-elim_lyase/Thr_aldolase"/>
</dbReference>
<reference evidence="4" key="2">
    <citation type="submission" date="2023-01" db="EMBL/GenBank/DDBJ databases">
        <authorList>
            <person name="Petersen C."/>
        </authorList>
    </citation>
    <scope>NUCLEOTIDE SEQUENCE</scope>
    <source>
        <strain evidence="4">IBT 15450</strain>
    </source>
</reference>
<protein>
    <recommendedName>
        <fullName evidence="3">Aromatic amino acid beta-eliminating lyase/threonine aldolase domain-containing protein</fullName>
    </recommendedName>
</protein>
<dbReference type="Proteomes" id="UP001219568">
    <property type="component" value="Unassembled WGS sequence"/>
</dbReference>
<dbReference type="InterPro" id="IPR015421">
    <property type="entry name" value="PyrdxlP-dep_Trfase_major"/>
</dbReference>
<gene>
    <name evidence="4" type="ORF">N7460_007858</name>
</gene>
<dbReference type="GO" id="GO:0006520">
    <property type="term" value="P:amino acid metabolic process"/>
    <property type="evidence" value="ECO:0007669"/>
    <property type="project" value="InterPro"/>
</dbReference>
<sequence length="92" mass="10102">MFQHTQTKNLRNALKKASADFRSDVVTVPTEEMMQDILDASVGDDIYDTEGGFSVNVLQDKLVKMSGKEAALLDCCGDHGSATREIQDCSLF</sequence>
<accession>A0AAD6N806</accession>
<keyword evidence="2" id="KW-0663">Pyridoxal phosphate</keyword>
<feature type="domain" description="Aromatic amino acid beta-eliminating lyase/threonine aldolase" evidence="3">
    <location>
        <begin position="20"/>
        <end position="73"/>
    </location>
</feature>
<dbReference type="AlphaFoldDB" id="A0AAD6N806"/>
<evidence type="ECO:0000259" key="3">
    <source>
        <dbReference type="Pfam" id="PF01212"/>
    </source>
</evidence>
<reference evidence="4" key="1">
    <citation type="journal article" date="2023" name="IMA Fungus">
        <title>Comparative genomic study of the Penicillium genus elucidates a diverse pangenome and 15 lateral gene transfer events.</title>
        <authorList>
            <person name="Petersen C."/>
            <person name="Sorensen T."/>
            <person name="Nielsen M.R."/>
            <person name="Sondergaard T.E."/>
            <person name="Sorensen J.L."/>
            <person name="Fitzpatrick D.A."/>
            <person name="Frisvad J.C."/>
            <person name="Nielsen K.L."/>
        </authorList>
    </citation>
    <scope>NUCLEOTIDE SEQUENCE</scope>
    <source>
        <strain evidence="4">IBT 15450</strain>
    </source>
</reference>
<dbReference type="GO" id="GO:0016829">
    <property type="term" value="F:lyase activity"/>
    <property type="evidence" value="ECO:0007669"/>
    <property type="project" value="InterPro"/>
</dbReference>
<dbReference type="Gene3D" id="3.40.640.10">
    <property type="entry name" value="Type I PLP-dependent aspartate aminotransferase-like (Major domain)"/>
    <property type="match status" value="1"/>
</dbReference>
<evidence type="ECO:0000256" key="1">
    <source>
        <dbReference type="ARBA" id="ARBA00001933"/>
    </source>
</evidence>
<name>A0AAD6N806_PENCN</name>
<organism evidence="4 5">
    <name type="scientific">Penicillium canescens</name>
    <dbReference type="NCBI Taxonomy" id="5083"/>
    <lineage>
        <taxon>Eukaryota</taxon>
        <taxon>Fungi</taxon>
        <taxon>Dikarya</taxon>
        <taxon>Ascomycota</taxon>
        <taxon>Pezizomycotina</taxon>
        <taxon>Eurotiomycetes</taxon>
        <taxon>Eurotiomycetidae</taxon>
        <taxon>Eurotiales</taxon>
        <taxon>Aspergillaceae</taxon>
        <taxon>Penicillium</taxon>
    </lineage>
</organism>
<keyword evidence="5" id="KW-1185">Reference proteome</keyword>
<dbReference type="InterPro" id="IPR015424">
    <property type="entry name" value="PyrdxlP-dep_Trfase"/>
</dbReference>